<dbReference type="GO" id="GO:0005737">
    <property type="term" value="C:cytoplasm"/>
    <property type="evidence" value="ECO:0007669"/>
    <property type="project" value="TreeGrafter"/>
</dbReference>
<organism evidence="11 12">
    <name type="scientific">Trapa natans</name>
    <name type="common">Water chestnut</name>
    <dbReference type="NCBI Taxonomy" id="22666"/>
    <lineage>
        <taxon>Eukaryota</taxon>
        <taxon>Viridiplantae</taxon>
        <taxon>Streptophyta</taxon>
        <taxon>Embryophyta</taxon>
        <taxon>Tracheophyta</taxon>
        <taxon>Spermatophyta</taxon>
        <taxon>Magnoliopsida</taxon>
        <taxon>eudicotyledons</taxon>
        <taxon>Gunneridae</taxon>
        <taxon>Pentapetalae</taxon>
        <taxon>rosids</taxon>
        <taxon>malvids</taxon>
        <taxon>Myrtales</taxon>
        <taxon>Lythraceae</taxon>
        <taxon>Trapa</taxon>
    </lineage>
</organism>
<reference evidence="11 12" key="1">
    <citation type="journal article" date="2023" name="Hortic Res">
        <title>Pangenome of water caltrop reveals structural variations and asymmetric subgenome divergence after allopolyploidization.</title>
        <authorList>
            <person name="Zhang X."/>
            <person name="Chen Y."/>
            <person name="Wang L."/>
            <person name="Yuan Y."/>
            <person name="Fang M."/>
            <person name="Shi L."/>
            <person name="Lu R."/>
            <person name="Comes H.P."/>
            <person name="Ma Y."/>
            <person name="Chen Y."/>
            <person name="Huang G."/>
            <person name="Zhou Y."/>
            <person name="Zheng Z."/>
            <person name="Qiu Y."/>
        </authorList>
    </citation>
    <scope>NUCLEOTIDE SEQUENCE [LARGE SCALE GENOMIC DNA]</scope>
    <source>
        <strain evidence="11">F231</strain>
    </source>
</reference>
<evidence type="ECO:0000256" key="4">
    <source>
        <dbReference type="ARBA" id="ARBA00022723"/>
    </source>
</evidence>
<evidence type="ECO:0000256" key="8">
    <source>
        <dbReference type="PROSITE-ProRule" id="PRU00175"/>
    </source>
</evidence>
<dbReference type="Pfam" id="PF13639">
    <property type="entry name" value="zf-RING_2"/>
    <property type="match status" value="1"/>
</dbReference>
<dbReference type="InterPro" id="IPR001841">
    <property type="entry name" value="Znf_RING"/>
</dbReference>
<keyword evidence="3" id="KW-0808">Transferase</keyword>
<dbReference type="PANTHER" id="PTHR15710:SF108">
    <property type="entry name" value="OS03G0286100 PROTEIN"/>
    <property type="match status" value="1"/>
</dbReference>
<evidence type="ECO:0000313" key="12">
    <source>
        <dbReference type="Proteomes" id="UP001346149"/>
    </source>
</evidence>
<dbReference type="AlphaFoldDB" id="A0AAN7KU05"/>
<evidence type="ECO:0000256" key="3">
    <source>
        <dbReference type="ARBA" id="ARBA00022679"/>
    </source>
</evidence>
<feature type="region of interest" description="Disordered" evidence="9">
    <location>
        <begin position="39"/>
        <end position="61"/>
    </location>
</feature>
<evidence type="ECO:0000313" key="11">
    <source>
        <dbReference type="EMBL" id="KAK4776323.1"/>
    </source>
</evidence>
<sequence>MEFPHQDSCFPFGWSATCHPTSLLSDTCPGSSHPAPCSVDGGVSGVNPDVSERSGPGTRQDTQEIEELGVRCGGLRVVGIDSDSDSEDLGSGDRDSYDLDPQFDQIEELERDEDNRAEILIVSSENFSDEDEDPVVRTFEWEILLAIINARRDSVMYFNPHMAGRDGEIWNPESDPLWQHVAEEVTVNGNPPASKNVVENLPTTAINEADLKRNGGICAVCKDEVSVGEIVKRLPCLHYYHGDCILPWLEIRNSCPVCRFELPTDDLDYERRKIQGSISGLYWNWDAEVSLDFELVS</sequence>
<keyword evidence="7" id="KW-0862">Zinc</keyword>
<feature type="domain" description="RING-type" evidence="10">
    <location>
        <begin position="218"/>
        <end position="259"/>
    </location>
</feature>
<dbReference type="Proteomes" id="UP001346149">
    <property type="component" value="Unassembled WGS sequence"/>
</dbReference>
<keyword evidence="12" id="KW-1185">Reference proteome</keyword>
<accession>A0AAN7KU05</accession>
<evidence type="ECO:0000256" key="2">
    <source>
        <dbReference type="ARBA" id="ARBA00012483"/>
    </source>
</evidence>
<dbReference type="PROSITE" id="PS50089">
    <property type="entry name" value="ZF_RING_2"/>
    <property type="match status" value="1"/>
</dbReference>
<gene>
    <name evidence="11" type="ORF">SAY86_005011</name>
</gene>
<evidence type="ECO:0000256" key="1">
    <source>
        <dbReference type="ARBA" id="ARBA00000900"/>
    </source>
</evidence>
<dbReference type="GO" id="GO:0008270">
    <property type="term" value="F:zinc ion binding"/>
    <property type="evidence" value="ECO:0007669"/>
    <property type="project" value="UniProtKB-KW"/>
</dbReference>
<dbReference type="EMBL" id="JAXQNO010000018">
    <property type="protein sequence ID" value="KAK4776323.1"/>
    <property type="molecule type" value="Genomic_DNA"/>
</dbReference>
<dbReference type="SUPFAM" id="SSF57850">
    <property type="entry name" value="RING/U-box"/>
    <property type="match status" value="1"/>
</dbReference>
<evidence type="ECO:0000256" key="5">
    <source>
        <dbReference type="ARBA" id="ARBA00022771"/>
    </source>
</evidence>
<dbReference type="EC" id="2.3.2.27" evidence="2"/>
<dbReference type="GO" id="GO:0061630">
    <property type="term" value="F:ubiquitin protein ligase activity"/>
    <property type="evidence" value="ECO:0007669"/>
    <property type="project" value="UniProtKB-EC"/>
</dbReference>
<dbReference type="Gene3D" id="3.30.40.10">
    <property type="entry name" value="Zinc/RING finger domain, C3HC4 (zinc finger)"/>
    <property type="match status" value="1"/>
</dbReference>
<proteinExistence type="predicted"/>
<name>A0AAN7KU05_TRANT</name>
<evidence type="ECO:0000256" key="9">
    <source>
        <dbReference type="SAM" id="MobiDB-lite"/>
    </source>
</evidence>
<comment type="catalytic activity">
    <reaction evidence="1">
        <text>S-ubiquitinyl-[E2 ubiquitin-conjugating enzyme]-L-cysteine + [acceptor protein]-L-lysine = [E2 ubiquitin-conjugating enzyme]-L-cysteine + N(6)-ubiquitinyl-[acceptor protein]-L-lysine.</text>
        <dbReference type="EC" id="2.3.2.27"/>
    </reaction>
</comment>
<feature type="region of interest" description="Disordered" evidence="9">
    <location>
        <begin position="80"/>
        <end position="99"/>
    </location>
</feature>
<dbReference type="FunFam" id="3.30.40.10:FF:000022">
    <property type="entry name" value="E3 ubiquitin-protein ligase RING1-like"/>
    <property type="match status" value="1"/>
</dbReference>
<dbReference type="PANTHER" id="PTHR15710">
    <property type="entry name" value="E3 UBIQUITIN-PROTEIN LIGASE PRAJA"/>
    <property type="match status" value="1"/>
</dbReference>
<evidence type="ECO:0000256" key="6">
    <source>
        <dbReference type="ARBA" id="ARBA00022786"/>
    </source>
</evidence>
<evidence type="ECO:0000259" key="10">
    <source>
        <dbReference type="PROSITE" id="PS50089"/>
    </source>
</evidence>
<dbReference type="GO" id="GO:0016567">
    <property type="term" value="P:protein ubiquitination"/>
    <property type="evidence" value="ECO:0007669"/>
    <property type="project" value="TreeGrafter"/>
</dbReference>
<comment type="caution">
    <text evidence="11">The sequence shown here is derived from an EMBL/GenBank/DDBJ whole genome shotgun (WGS) entry which is preliminary data.</text>
</comment>
<keyword evidence="5 8" id="KW-0863">Zinc-finger</keyword>
<keyword evidence="4" id="KW-0479">Metal-binding</keyword>
<protein>
    <recommendedName>
        <fullName evidence="2">RING-type E3 ubiquitin transferase</fullName>
        <ecNumber evidence="2">2.3.2.27</ecNumber>
    </recommendedName>
</protein>
<evidence type="ECO:0000256" key="7">
    <source>
        <dbReference type="ARBA" id="ARBA00022833"/>
    </source>
</evidence>
<keyword evidence="6" id="KW-0833">Ubl conjugation pathway</keyword>
<dbReference type="SMART" id="SM00184">
    <property type="entry name" value="RING"/>
    <property type="match status" value="1"/>
</dbReference>
<dbReference type="InterPro" id="IPR013083">
    <property type="entry name" value="Znf_RING/FYVE/PHD"/>
</dbReference>